<organism evidence="2">
    <name type="scientific">uncultured Quadrisphaera sp</name>
    <dbReference type="NCBI Taxonomy" id="904978"/>
    <lineage>
        <taxon>Bacteria</taxon>
        <taxon>Bacillati</taxon>
        <taxon>Actinomycetota</taxon>
        <taxon>Actinomycetes</taxon>
        <taxon>Kineosporiales</taxon>
        <taxon>Kineosporiaceae</taxon>
        <taxon>Quadrisphaera</taxon>
        <taxon>environmental samples</taxon>
    </lineage>
</organism>
<proteinExistence type="predicted"/>
<protein>
    <submittedName>
        <fullName evidence="2">Uncharacterized protein</fullName>
    </submittedName>
</protein>
<dbReference type="AlphaFoldDB" id="A0A6J4P8L7"/>
<evidence type="ECO:0000313" key="2">
    <source>
        <dbReference type="EMBL" id="CAA9407537.1"/>
    </source>
</evidence>
<evidence type="ECO:0000256" key="1">
    <source>
        <dbReference type="SAM" id="MobiDB-lite"/>
    </source>
</evidence>
<name>A0A6J4P8L7_9ACTN</name>
<sequence>MLVGARPPSPTACWDSPSSAPVAARRQHRRRTSSTESMLVRVGPLRVTLEHRAG</sequence>
<accession>A0A6J4P8L7</accession>
<dbReference type="EMBL" id="CADCUY010000256">
    <property type="protein sequence ID" value="CAA9407537.1"/>
    <property type="molecule type" value="Genomic_DNA"/>
</dbReference>
<reference evidence="2" key="1">
    <citation type="submission" date="2020-02" db="EMBL/GenBank/DDBJ databases">
        <authorList>
            <person name="Meier V. D."/>
        </authorList>
    </citation>
    <scope>NUCLEOTIDE SEQUENCE</scope>
    <source>
        <strain evidence="2">AVDCRST_MAG35</strain>
    </source>
</reference>
<feature type="region of interest" description="Disordered" evidence="1">
    <location>
        <begin position="1"/>
        <end position="37"/>
    </location>
</feature>
<gene>
    <name evidence="2" type="ORF">AVDCRST_MAG35-1250</name>
</gene>